<accession>A0A917XLW9</accession>
<evidence type="ECO:0000259" key="12">
    <source>
        <dbReference type="PROSITE" id="PS52019"/>
    </source>
</evidence>
<comment type="cofactor">
    <cofactor evidence="1">
        <name>pantetheine 4'-phosphate</name>
        <dbReference type="ChEBI" id="CHEBI:47942"/>
    </cofactor>
</comment>
<evidence type="ECO:0000256" key="9">
    <source>
        <dbReference type="PROSITE-ProRule" id="PRU01363"/>
    </source>
</evidence>
<feature type="domain" description="Ketosynthase family 3 (KS3)" evidence="11">
    <location>
        <begin position="1050"/>
        <end position="1474"/>
    </location>
</feature>
<dbReference type="GO" id="GO:0004312">
    <property type="term" value="F:fatty acid synthase activity"/>
    <property type="evidence" value="ECO:0007669"/>
    <property type="project" value="TreeGrafter"/>
</dbReference>
<dbReference type="SUPFAM" id="SSF47336">
    <property type="entry name" value="ACP-like"/>
    <property type="match status" value="2"/>
</dbReference>
<dbReference type="CDD" id="cd08956">
    <property type="entry name" value="KR_3_FAS_SDR_x"/>
    <property type="match status" value="1"/>
</dbReference>
<dbReference type="SUPFAM" id="SSF55048">
    <property type="entry name" value="Probable ACP-binding domain of malonyl-CoA ACP transacylase"/>
    <property type="match status" value="2"/>
</dbReference>
<evidence type="ECO:0000256" key="4">
    <source>
        <dbReference type="ARBA" id="ARBA00022553"/>
    </source>
</evidence>
<dbReference type="SUPFAM" id="SSF53901">
    <property type="entry name" value="Thiolase-like"/>
    <property type="match status" value="2"/>
</dbReference>
<dbReference type="InterPro" id="IPR036736">
    <property type="entry name" value="ACP-like_sf"/>
</dbReference>
<keyword evidence="7" id="KW-0511">Multifunctional enzyme</keyword>
<dbReference type="PROSITE" id="PS52019">
    <property type="entry name" value="PKS_MFAS_DH"/>
    <property type="match status" value="1"/>
</dbReference>
<dbReference type="Pfam" id="PF16197">
    <property type="entry name" value="KAsynt_C_assoc"/>
    <property type="match status" value="2"/>
</dbReference>
<dbReference type="PROSITE" id="PS00012">
    <property type="entry name" value="PHOSPHOPANTETHEINE"/>
    <property type="match status" value="2"/>
</dbReference>
<dbReference type="InterPro" id="IPR014043">
    <property type="entry name" value="Acyl_transferase_dom"/>
</dbReference>
<evidence type="ECO:0000256" key="1">
    <source>
        <dbReference type="ARBA" id="ARBA00001957"/>
    </source>
</evidence>
<dbReference type="GO" id="GO:0031177">
    <property type="term" value="F:phosphopantetheine binding"/>
    <property type="evidence" value="ECO:0007669"/>
    <property type="project" value="InterPro"/>
</dbReference>
<dbReference type="SMART" id="SM00826">
    <property type="entry name" value="PKS_DH"/>
    <property type="match status" value="1"/>
</dbReference>
<dbReference type="EMBL" id="BMML01000029">
    <property type="protein sequence ID" value="GGN39103.1"/>
    <property type="molecule type" value="Genomic_DNA"/>
</dbReference>
<dbReference type="SUPFAM" id="SSF51735">
    <property type="entry name" value="NAD(P)-binding Rossmann-fold domains"/>
    <property type="match status" value="2"/>
</dbReference>
<dbReference type="FunFam" id="3.40.366.10:FF:000002">
    <property type="entry name" value="Probable polyketide synthase 2"/>
    <property type="match status" value="2"/>
</dbReference>
<evidence type="ECO:0000259" key="11">
    <source>
        <dbReference type="PROSITE" id="PS52004"/>
    </source>
</evidence>
<dbReference type="InterPro" id="IPR020841">
    <property type="entry name" value="PKS_Beta-ketoAc_synthase_dom"/>
</dbReference>
<dbReference type="Gene3D" id="1.10.1200.10">
    <property type="entry name" value="ACP-like"/>
    <property type="match status" value="2"/>
</dbReference>
<dbReference type="InterPro" id="IPR036291">
    <property type="entry name" value="NAD(P)-bd_dom_sf"/>
</dbReference>
<dbReference type="Pfam" id="PF00550">
    <property type="entry name" value="PP-binding"/>
    <property type="match status" value="2"/>
</dbReference>
<dbReference type="Pfam" id="PF00109">
    <property type="entry name" value="ketoacyl-synt"/>
    <property type="match status" value="2"/>
</dbReference>
<keyword evidence="14" id="KW-1185">Reference proteome</keyword>
<dbReference type="InterPro" id="IPR049552">
    <property type="entry name" value="PKS_DH_N"/>
</dbReference>
<reference evidence="13" key="1">
    <citation type="journal article" date="2014" name="Int. J. Syst. Evol. Microbiol.">
        <title>Complete genome sequence of Corynebacterium casei LMG S-19264T (=DSM 44701T), isolated from a smear-ripened cheese.</title>
        <authorList>
            <consortium name="US DOE Joint Genome Institute (JGI-PGF)"/>
            <person name="Walter F."/>
            <person name="Albersmeier A."/>
            <person name="Kalinowski J."/>
            <person name="Ruckert C."/>
        </authorList>
    </citation>
    <scope>NUCLEOTIDE SEQUENCE</scope>
    <source>
        <strain evidence="13">CGMCC 4.7110</strain>
    </source>
</reference>
<name>A0A917XLW9_9ACTN</name>
<dbReference type="Pfam" id="PF02801">
    <property type="entry name" value="Ketoacyl-synt_C"/>
    <property type="match status" value="2"/>
</dbReference>
<dbReference type="InterPro" id="IPR057326">
    <property type="entry name" value="KR_dom"/>
</dbReference>
<evidence type="ECO:0000256" key="6">
    <source>
        <dbReference type="ARBA" id="ARBA00023194"/>
    </source>
</evidence>
<dbReference type="FunFam" id="1.10.1200.10:FF:000007">
    <property type="entry name" value="Probable polyketide synthase pks17"/>
    <property type="match status" value="2"/>
</dbReference>
<feature type="domain" description="PKS/mFAS DH" evidence="12">
    <location>
        <begin position="1943"/>
        <end position="2220"/>
    </location>
</feature>
<dbReference type="GO" id="GO:0033068">
    <property type="term" value="P:macrolide biosynthetic process"/>
    <property type="evidence" value="ECO:0007669"/>
    <property type="project" value="UniProtKB-ARBA"/>
</dbReference>
<evidence type="ECO:0000256" key="2">
    <source>
        <dbReference type="ARBA" id="ARBA00004792"/>
    </source>
</evidence>
<gene>
    <name evidence="13" type="ORF">GCM10011578_085250</name>
</gene>
<dbReference type="SUPFAM" id="SSF52151">
    <property type="entry name" value="FabD/lysophospholipase-like"/>
    <property type="match status" value="2"/>
</dbReference>
<feature type="region of interest" description="C-terminal hotdog fold" evidence="9">
    <location>
        <begin position="2082"/>
        <end position="2220"/>
    </location>
</feature>
<dbReference type="CDD" id="cd00833">
    <property type="entry name" value="PKS"/>
    <property type="match status" value="2"/>
</dbReference>
<dbReference type="Gene3D" id="3.40.50.720">
    <property type="entry name" value="NAD(P)-binding Rossmann-like Domain"/>
    <property type="match status" value="1"/>
</dbReference>
<dbReference type="Gene3D" id="3.30.70.3290">
    <property type="match status" value="2"/>
</dbReference>
<dbReference type="SMART" id="SM00825">
    <property type="entry name" value="PKS_KS"/>
    <property type="match status" value="2"/>
</dbReference>
<dbReference type="Pfam" id="PF08990">
    <property type="entry name" value="Docking"/>
    <property type="match status" value="1"/>
</dbReference>
<keyword evidence="3" id="KW-0596">Phosphopantetheine</keyword>
<dbReference type="SMART" id="SM01294">
    <property type="entry name" value="PKS_PP_betabranch"/>
    <property type="match status" value="2"/>
</dbReference>
<feature type="active site" description="Proton donor; for dehydratase activity" evidence="9">
    <location>
        <position position="2143"/>
    </location>
</feature>
<evidence type="ECO:0000256" key="8">
    <source>
        <dbReference type="ARBA" id="ARBA00023315"/>
    </source>
</evidence>
<proteinExistence type="predicted"/>
<dbReference type="SMART" id="SM00823">
    <property type="entry name" value="PKS_PP"/>
    <property type="match status" value="2"/>
</dbReference>
<evidence type="ECO:0000256" key="3">
    <source>
        <dbReference type="ARBA" id="ARBA00022450"/>
    </source>
</evidence>
<dbReference type="InterPro" id="IPR049900">
    <property type="entry name" value="PKS_mFAS_DH"/>
</dbReference>
<dbReference type="InterPro" id="IPR016035">
    <property type="entry name" value="Acyl_Trfase/lysoPLipase"/>
</dbReference>
<dbReference type="Gene3D" id="3.40.47.10">
    <property type="match status" value="2"/>
</dbReference>
<dbReference type="GO" id="GO:0006633">
    <property type="term" value="P:fatty acid biosynthetic process"/>
    <property type="evidence" value="ECO:0007669"/>
    <property type="project" value="InterPro"/>
</dbReference>
<evidence type="ECO:0000259" key="10">
    <source>
        <dbReference type="PROSITE" id="PS50075"/>
    </source>
</evidence>
<dbReference type="Pfam" id="PF00698">
    <property type="entry name" value="Acyl_transf_1"/>
    <property type="match status" value="2"/>
</dbReference>
<dbReference type="InterPro" id="IPR042104">
    <property type="entry name" value="PKS_dehydratase_sf"/>
</dbReference>
<dbReference type="InterPro" id="IPR032821">
    <property type="entry name" value="PKS_assoc"/>
</dbReference>
<dbReference type="InterPro" id="IPR016036">
    <property type="entry name" value="Malonyl_transacylase_ACP-bd"/>
</dbReference>
<evidence type="ECO:0000256" key="5">
    <source>
        <dbReference type="ARBA" id="ARBA00022679"/>
    </source>
</evidence>
<dbReference type="Pfam" id="PF21089">
    <property type="entry name" value="PKS_DH_N"/>
    <property type="match status" value="1"/>
</dbReference>
<dbReference type="InterPro" id="IPR018201">
    <property type="entry name" value="Ketoacyl_synth_AS"/>
</dbReference>
<dbReference type="InterPro" id="IPR049551">
    <property type="entry name" value="PKS_DH_C"/>
</dbReference>
<comment type="caution">
    <text evidence="13">The sequence shown here is derived from an EMBL/GenBank/DDBJ whole genome shotgun (WGS) entry which is preliminary data.</text>
</comment>
<dbReference type="SMART" id="SM00822">
    <property type="entry name" value="PKS_KR"/>
    <property type="match status" value="1"/>
</dbReference>
<dbReference type="InterPro" id="IPR014030">
    <property type="entry name" value="Ketoacyl_synth_N"/>
</dbReference>
<dbReference type="InterPro" id="IPR050091">
    <property type="entry name" value="PKS_NRPS_Biosynth_Enz"/>
</dbReference>
<dbReference type="Proteomes" id="UP000653411">
    <property type="component" value="Unassembled WGS sequence"/>
</dbReference>
<dbReference type="FunFam" id="3.40.47.10:FF:000019">
    <property type="entry name" value="Polyketide synthase type I"/>
    <property type="match status" value="2"/>
</dbReference>
<keyword evidence="5" id="KW-0808">Transferase</keyword>
<keyword evidence="6" id="KW-0045">Antibiotic biosynthesis</keyword>
<dbReference type="InterPro" id="IPR013968">
    <property type="entry name" value="PKS_KR"/>
</dbReference>
<dbReference type="InterPro" id="IPR020806">
    <property type="entry name" value="PKS_PP-bd"/>
</dbReference>
<dbReference type="Gene3D" id="3.10.129.110">
    <property type="entry name" value="Polyketide synthase dehydratase"/>
    <property type="match status" value="1"/>
</dbReference>
<evidence type="ECO:0000256" key="7">
    <source>
        <dbReference type="ARBA" id="ARBA00023268"/>
    </source>
</evidence>
<dbReference type="InterPro" id="IPR016039">
    <property type="entry name" value="Thiolase-like"/>
</dbReference>
<dbReference type="Pfam" id="PF14765">
    <property type="entry name" value="PS-DH"/>
    <property type="match status" value="1"/>
</dbReference>
<keyword evidence="8" id="KW-0012">Acyltransferase</keyword>
<dbReference type="InterPro" id="IPR015083">
    <property type="entry name" value="NorB/c/GfsB-D-like_docking"/>
</dbReference>
<evidence type="ECO:0000313" key="13">
    <source>
        <dbReference type="EMBL" id="GGN39103.1"/>
    </source>
</evidence>
<evidence type="ECO:0000313" key="14">
    <source>
        <dbReference type="Proteomes" id="UP000653411"/>
    </source>
</evidence>
<comment type="pathway">
    <text evidence="2">Antibiotic biosynthesis.</text>
</comment>
<dbReference type="InterPro" id="IPR006162">
    <property type="entry name" value="Ppantetheine_attach_site"/>
</dbReference>
<dbReference type="Pfam" id="PF08659">
    <property type="entry name" value="KR"/>
    <property type="match status" value="1"/>
</dbReference>
<dbReference type="PANTHER" id="PTHR43775:SF51">
    <property type="entry name" value="INACTIVE PHENOLPHTHIOCEROL SYNTHESIS POLYKETIDE SYNTHASE TYPE I PKS1-RELATED"/>
    <property type="match status" value="1"/>
</dbReference>
<dbReference type="SMART" id="SM00827">
    <property type="entry name" value="PKS_AT"/>
    <property type="match status" value="2"/>
</dbReference>
<dbReference type="InterPro" id="IPR001227">
    <property type="entry name" value="Ac_transferase_dom_sf"/>
</dbReference>
<dbReference type="PROSITE" id="PS00606">
    <property type="entry name" value="KS3_1"/>
    <property type="match status" value="2"/>
</dbReference>
<dbReference type="PROSITE" id="PS50075">
    <property type="entry name" value="CARRIER"/>
    <property type="match status" value="2"/>
</dbReference>
<sequence length="2750" mass="287064">MTQTTDAKVVEALRASLIENDRLERENLRIRAASTAPIAIVGMACRLPGGVGSPEQLWEMVADGGEGISEFPTDRGWDLENLFHPDPEHPGTSYARAGGFLHEAGEFDAAFFGISPREALAMDPQQRLMLEISWEAFEHAGVDPLPLRGSDVGVFTGVTHHSYAGGLQPVPEELESVMGTGVSASVLSGRVSYVLGFEGPSVAVDTACSSSLVALHLAVQALRNGECSMALAGGVTVMPNPGVFVGFSRMRGMSEDGRCKSFAAAADGAGWSEGAGVLLVERLSDAERLGHRVLAVVRGTAVNQDGASNGLTAPSGPSQQRVIRQALANARLSTADIDAVEAHGTGTVLGDPIEAQALIATYGQGRERPLWLGSLKSNIGHAQAAAGVAGVIKMVMALQHGVLPQTLHVDAPTPEVDWSAGSVELLTAQREWPAVDRPRRAGVSGFGVSGTNAHVIIEEPPTAEAASVPGQPVVTGAHVPLVLSGRGGAGLAGQAERLHTFLADRPGLDLTEVARALATTRAALPNRAVVLATDHADALVRLRALVAGEPTPNVVTGRADATERVVFVFPGQGSQWIGMGTALLADSPVFAARMRDCAEALDPVTGWSLLDVLAGAPGAPSLDRVDVVQPASFAMMVSLAALWRAAGVTPAAVVGHSQGEIAAACVAGGLSLADAARVVALRSKAIAAGLSGRGGMVSLGTPVDEARALIGRWAGRIELAAVNGPASTVVAGEPAALTELIEEAERGGLRARRIDVDYASHTAQVEAIEAELTRSLAGLRPTRSQIPFYSTLYADRLDTAELDGDYWYGNLRGTVQFEAVTRRLIDDGMGAFVEVSPHPVLVPAIEETAQQARVAVTATGTLRRDEGGAQRVLTAMAALHVAATAVDWGTVLGGGPAEPLGLPTYNFRHRHFWLAGNYQAAGASRNTVHLPAEPVDTDSLAARLAGVSPAQRRAVLLDLVRAETAVVLGHETLDAVEPDLAFNQIGFDSTTAVELRNRLAARSGTDLPVTLLFDYPTPESLADHLTERLSDGLPAPTAATAVTAGAVRNDEPIAIVGMACRLPGGVESPEQLWDLVLDGREGISGFPTDRGWDLDNLFHPDPDHPGTSYSRHGGFVHDAGQFDADFFGISPREALAMDPQQRLMLEISWEAMERGGLDPADLRGKDIGVFTGVTYHNYAADVRNVPEELEGILAFGTSASVLSGRVSYTLGFEGPSVAVDTACSSSLVALHLAVQALRNGECSMALAGGVTVMTTPGIFVGFSRQRGMSADGRCKSFAASADGTGWSEGAGVLMVERLSDAERLGHRVLAVIRGTAVNQDGASNGLTAPNGPSQQRVIRRALANARLSASEVDAVEAHGTGTVLGDPIEAQAILATYGQGRERPLWLGSLKSNIGHAQAAAGVAGVIKTVMALRHGVLPRTLHVDERTPQVDWSAGAVELLTSRQNWPELDRPRRAGVSAFGVSGTNAHVILEQADTLPPAKVTLLDAELPVPMLVSARGKAALAAQARRLAAWLDAEPDLESSAVARTLAANRTALPDRAVVLAADRTAALAGLRTLGDGVVVGNASGAGRLAMVFPGQGSQRVGMGRELFSRFPVFRDAFEEVCAELDRHLHGHVSHAVRDTVLGESPAAARNLRGTAYAQAGLFALGVGLFRLWESWGVRPDIVAGHSVGEVVAAYVAGVFTLPDAAALVAARGRLMQALPDGGAMVSVAASEHRVRPLLGPGVDIAAVNGPASVVLSGDEDAVLAVAAALAADGVRTKRLEVGHAFHSARMEDMLADFRAVLATLTYHEPQLPVVSDVTGRIATAGRLTSPDYWVEHVRATVRFADCVDALAEHGVRTVLELGPDGTVSAMGRACLDDGGRVAFVPSLRRDEGEGRSVLTALATAHTRGVLVDWSTWLDGPTAPPVELPTYAFQHEHYWLLDTGRPADVASAGLADADHPLLGAMVELPGSGGVVFTSTLSLRRQPWLADHVAAGTALLPGAAFVELAIRAGDEVGCGAVDELVFEAPLLLTDRDVHLHVQVGEPGGDGRRTVAVHGRAVDAGPGAAWTRHVSGTLAPPVTPAAFCLAPWPPAGAEPVDADRIARLYGDLAGAGYRYGPSFQGLRAAWTLGDTVYAEVALPDGPRADAARFGLHPALLDAALHGTAFRDRDGDVPLLLPFAYRGMELHAGGASTLRVCIAPDTENAITVQLADAAGAPVASVRSLVSRPVDPEQLAAGPVADRVFLDGWTEIPASADRPAVTPTAVSTVAEVRSRAEGSQDRTGTLLLDVPAGDVREVTGHVLAILRAVLTEPALEGTRLVVRTDGAVATEQPDPAQAAVWGLVGSAQAENPGRILLVDSGEPVNAVLPALIDADEPQVAVRGDRVLARRVRRADATAAQAHPIDPAGTVLITGGTGALGSAVARHLVAVHGVRSLVLAGRRGPDADRATDLTAELTALGAKVRIAACDVADRDQLAALLASVPADAPLTAVVHTAAVLDDGVTTAMTPERLDTVFRPKIDAAVNLHELTRDLNLTAFVLFSSGAGVFGNPGQGNYAAANSYLDALALRRRAEGLPAVSMAWGLWTQTDGMTAGLSDVDRHRLGRGGATGLSPEEGLALFDAALRLDEPVVLPMRLDFAALADRAAVGQVAPVLRGLVRRPRRAAGAEVDTETFAARLAAATEPEQDEILLDLVRAEAAQVLGHSSPTVLDPELVFTDIGFDSLTAVELRDRLAARTGLRLPATFVFDHPTLRLLGEQLRHELASR</sequence>
<feature type="active site" description="Proton acceptor; for dehydratase activity" evidence="9">
    <location>
        <position position="1975"/>
    </location>
</feature>
<keyword evidence="4" id="KW-0597">Phosphoprotein</keyword>
<protein>
    <recommendedName>
        <fullName evidence="15">Polyketide synthase</fullName>
    </recommendedName>
</protein>
<dbReference type="PROSITE" id="PS52004">
    <property type="entry name" value="KS3_2"/>
    <property type="match status" value="2"/>
</dbReference>
<dbReference type="PANTHER" id="PTHR43775">
    <property type="entry name" value="FATTY ACID SYNTHASE"/>
    <property type="match status" value="1"/>
</dbReference>
<feature type="domain" description="Carrier" evidence="10">
    <location>
        <begin position="2669"/>
        <end position="2747"/>
    </location>
</feature>
<dbReference type="InterPro" id="IPR020807">
    <property type="entry name" value="PKS_DH"/>
</dbReference>
<dbReference type="InterPro" id="IPR009081">
    <property type="entry name" value="PP-bd_ACP"/>
</dbReference>
<feature type="region of interest" description="N-terminal hotdog fold" evidence="9">
    <location>
        <begin position="1943"/>
        <end position="2067"/>
    </location>
</feature>
<feature type="domain" description="Ketosynthase family 3 (KS3)" evidence="11">
    <location>
        <begin position="35"/>
        <end position="459"/>
    </location>
</feature>
<dbReference type="Gene3D" id="3.40.366.10">
    <property type="entry name" value="Malonyl-Coenzyme A Acyl Carrier Protein, domain 2"/>
    <property type="match status" value="2"/>
</dbReference>
<dbReference type="InterPro" id="IPR014031">
    <property type="entry name" value="Ketoacyl_synth_C"/>
</dbReference>
<feature type="domain" description="Carrier" evidence="10">
    <location>
        <begin position="954"/>
        <end position="1029"/>
    </location>
</feature>
<organism evidence="13 14">
    <name type="scientific">Streptomyces fuscichromogenes</name>
    <dbReference type="NCBI Taxonomy" id="1324013"/>
    <lineage>
        <taxon>Bacteria</taxon>
        <taxon>Bacillati</taxon>
        <taxon>Actinomycetota</taxon>
        <taxon>Actinomycetes</taxon>
        <taxon>Kitasatosporales</taxon>
        <taxon>Streptomycetaceae</taxon>
        <taxon>Streptomyces</taxon>
    </lineage>
</organism>
<evidence type="ECO:0008006" key="15">
    <source>
        <dbReference type="Google" id="ProtNLM"/>
    </source>
</evidence>
<reference evidence="13" key="2">
    <citation type="submission" date="2020-09" db="EMBL/GenBank/DDBJ databases">
        <authorList>
            <person name="Sun Q."/>
            <person name="Zhou Y."/>
        </authorList>
    </citation>
    <scope>NUCLEOTIDE SEQUENCE</scope>
    <source>
        <strain evidence="13">CGMCC 4.7110</strain>
    </source>
</reference>
<dbReference type="GO" id="GO:0004315">
    <property type="term" value="F:3-oxoacyl-[acyl-carrier-protein] synthase activity"/>
    <property type="evidence" value="ECO:0007669"/>
    <property type="project" value="InterPro"/>
</dbReference>